<keyword evidence="5" id="KW-0472">Membrane</keyword>
<dbReference type="InterPro" id="IPR036179">
    <property type="entry name" value="Ig-like_dom_sf"/>
</dbReference>
<feature type="region of interest" description="Disordered" evidence="4">
    <location>
        <begin position="392"/>
        <end position="415"/>
    </location>
</feature>
<dbReference type="GO" id="GO:0046872">
    <property type="term" value="F:metal ion binding"/>
    <property type="evidence" value="ECO:0007669"/>
    <property type="project" value="UniProtKB-KW"/>
</dbReference>
<evidence type="ECO:0000313" key="8">
    <source>
        <dbReference type="EMBL" id="PFX13677.1"/>
    </source>
</evidence>
<keyword evidence="9" id="KW-1185">Reference proteome</keyword>
<dbReference type="OrthoDB" id="5843397at2759"/>
<dbReference type="PANTHER" id="PTHR23080">
    <property type="entry name" value="THAP DOMAIN PROTEIN"/>
    <property type="match status" value="1"/>
</dbReference>
<evidence type="ECO:0000256" key="3">
    <source>
        <dbReference type="SAM" id="Coils"/>
    </source>
</evidence>
<comment type="caution">
    <text evidence="8">The sequence shown here is derived from an EMBL/GenBank/DDBJ whole genome shotgun (WGS) entry which is preliminary data.</text>
</comment>
<keyword evidence="2" id="KW-0479">Metal-binding</keyword>
<feature type="chain" id="PRO_5012902726" description="Ig-like domain-containing protein" evidence="6">
    <location>
        <begin position="21"/>
        <end position="791"/>
    </location>
</feature>
<keyword evidence="5" id="KW-1133">Transmembrane helix</keyword>
<name>A0A2B4RBD4_STYPI</name>
<dbReference type="InterPro" id="IPR027805">
    <property type="entry name" value="Transposase_HTH_dom"/>
</dbReference>
<gene>
    <name evidence="8" type="ORF">AWC38_SpisGene22216</name>
</gene>
<evidence type="ECO:0000256" key="4">
    <source>
        <dbReference type="SAM" id="MobiDB-lite"/>
    </source>
</evidence>
<keyword evidence="3" id="KW-0175">Coiled coil</keyword>
<dbReference type="SUPFAM" id="SSF48726">
    <property type="entry name" value="Immunoglobulin"/>
    <property type="match status" value="1"/>
</dbReference>
<keyword evidence="6" id="KW-0732">Signal</keyword>
<dbReference type="InterPro" id="IPR007110">
    <property type="entry name" value="Ig-like_dom"/>
</dbReference>
<dbReference type="PROSITE" id="PS50835">
    <property type="entry name" value="IG_LIKE"/>
    <property type="match status" value="1"/>
</dbReference>
<dbReference type="Pfam" id="PF13359">
    <property type="entry name" value="DDE_Tnp_4"/>
    <property type="match status" value="1"/>
</dbReference>
<feature type="signal peptide" evidence="6">
    <location>
        <begin position="1"/>
        <end position="20"/>
    </location>
</feature>
<feature type="transmembrane region" description="Helical" evidence="5">
    <location>
        <begin position="247"/>
        <end position="269"/>
    </location>
</feature>
<evidence type="ECO:0000259" key="7">
    <source>
        <dbReference type="PROSITE" id="PS50835"/>
    </source>
</evidence>
<evidence type="ECO:0000256" key="5">
    <source>
        <dbReference type="SAM" id="Phobius"/>
    </source>
</evidence>
<sequence length="791" mass="88238">MLVHLKLSVWISLIPHLTDPAKIVKFEDEYIVDANQIGTLNCTAEGNPPPTYTWTPCGSRKFCSNNSIDLFNVCNDVSYTCKVANSLGNDSKTANVYIGGKLINTTITLKGEPCEDGLSNKSSVEETFNEQLIAAFADKYGYEEVQSMSVRCDNKTVDLALKFNSTTKGKNVITTLINATLEQGGKLGEFSVSAIKLKTCPKNVPVTSPPEYDVRITDEMATDEMSTDEMSTPPPGRSSEGMDWWKILLIAFVVAIGFGFVVGILFRYFGAKSKGSKILDSHCDYAETNDHAPIICTALHSEMEPGLQSRHLPHAFSSQKGMTHICSKGKACLVKSAETSSSLALSQDAASVAFLPCDHFAPECFQKSPGGVRGRLKVDAVPTLFSFTKVQTQRKAPQHRSNMATQRQETAGLNSDESIANAVPLTESNEVGQSIKEADNSQDQSLQLIINELEGKVKQLEHELKQERETRKTLEEKLNRSLFNIDNIKENDNLMRFYTGFNSYAVFTTVLNFLGREAAKQLNYTNTELVQNPPKREKQGPRRALSVENELFLLLCRYKVGLLEEDVAVRFGICQSLVSRIIITWTKFIYFRFSELDIFPTREVIEAHKPECFRNKYNGTTVIIDATELYIETPTNPEAQQLTFSTYKNGNTLKALVGITPSGSVCFVSNLYGGSISDKEITVKSKLMDKLQYGDEVMADRGFNIQELLASKGVKVNVPPYMNEAGQFTEQEMLNTRRIASLRIHVERAIERIKNYHILDFIPITVCKNGLVDMIFFNCAMFTNFLPPLVK</sequence>
<dbReference type="AlphaFoldDB" id="A0A2B4RBD4"/>
<dbReference type="Pfam" id="PF13613">
    <property type="entry name" value="HTH_Tnp_4"/>
    <property type="match status" value="1"/>
</dbReference>
<dbReference type="EMBL" id="LSMT01000917">
    <property type="protein sequence ID" value="PFX13677.1"/>
    <property type="molecule type" value="Genomic_DNA"/>
</dbReference>
<protein>
    <recommendedName>
        <fullName evidence="7">Ig-like domain-containing protein</fullName>
    </recommendedName>
</protein>
<dbReference type="PANTHER" id="PTHR23080:SF133">
    <property type="entry name" value="SI:CH211-262I1.5-RELATED"/>
    <property type="match status" value="1"/>
</dbReference>
<dbReference type="InterPro" id="IPR013783">
    <property type="entry name" value="Ig-like_fold"/>
</dbReference>
<comment type="cofactor">
    <cofactor evidence="1">
        <name>a divalent metal cation</name>
        <dbReference type="ChEBI" id="CHEBI:60240"/>
    </cofactor>
</comment>
<evidence type="ECO:0000256" key="6">
    <source>
        <dbReference type="SAM" id="SignalP"/>
    </source>
</evidence>
<organism evidence="8 9">
    <name type="scientific">Stylophora pistillata</name>
    <name type="common">Smooth cauliflower coral</name>
    <dbReference type="NCBI Taxonomy" id="50429"/>
    <lineage>
        <taxon>Eukaryota</taxon>
        <taxon>Metazoa</taxon>
        <taxon>Cnidaria</taxon>
        <taxon>Anthozoa</taxon>
        <taxon>Hexacorallia</taxon>
        <taxon>Scleractinia</taxon>
        <taxon>Astrocoeniina</taxon>
        <taxon>Pocilloporidae</taxon>
        <taxon>Stylophora</taxon>
    </lineage>
</organism>
<evidence type="ECO:0000256" key="2">
    <source>
        <dbReference type="ARBA" id="ARBA00022723"/>
    </source>
</evidence>
<feature type="domain" description="Ig-like" evidence="7">
    <location>
        <begin position="15"/>
        <end position="97"/>
    </location>
</feature>
<accession>A0A2B4RBD4</accession>
<keyword evidence="5" id="KW-0812">Transmembrane</keyword>
<reference evidence="9" key="1">
    <citation type="journal article" date="2017" name="bioRxiv">
        <title>Comparative analysis of the genomes of Stylophora pistillata and Acropora digitifera provides evidence for extensive differences between species of corals.</title>
        <authorList>
            <person name="Voolstra C.R."/>
            <person name="Li Y."/>
            <person name="Liew Y.J."/>
            <person name="Baumgarten S."/>
            <person name="Zoccola D."/>
            <person name="Flot J.-F."/>
            <person name="Tambutte S."/>
            <person name="Allemand D."/>
            <person name="Aranda M."/>
        </authorList>
    </citation>
    <scope>NUCLEOTIDE SEQUENCE [LARGE SCALE GENOMIC DNA]</scope>
</reference>
<evidence type="ECO:0000256" key="1">
    <source>
        <dbReference type="ARBA" id="ARBA00001968"/>
    </source>
</evidence>
<evidence type="ECO:0000313" key="9">
    <source>
        <dbReference type="Proteomes" id="UP000225706"/>
    </source>
</evidence>
<proteinExistence type="predicted"/>
<dbReference type="Proteomes" id="UP000225706">
    <property type="component" value="Unassembled WGS sequence"/>
</dbReference>
<feature type="coiled-coil region" evidence="3">
    <location>
        <begin position="443"/>
        <end position="491"/>
    </location>
</feature>
<dbReference type="InterPro" id="IPR027806">
    <property type="entry name" value="HARBI1_dom"/>
</dbReference>
<dbReference type="Gene3D" id="2.60.40.10">
    <property type="entry name" value="Immunoglobulins"/>
    <property type="match status" value="1"/>
</dbReference>